<dbReference type="InterPro" id="IPR010982">
    <property type="entry name" value="Lambda_DNA-bd_dom_sf"/>
</dbReference>
<dbReference type="EMBL" id="JBJHZX010000065">
    <property type="protein sequence ID" value="MFL0198513.1"/>
    <property type="molecule type" value="Genomic_DNA"/>
</dbReference>
<evidence type="ECO:0000259" key="1">
    <source>
        <dbReference type="PROSITE" id="PS50943"/>
    </source>
</evidence>
<organism evidence="2 3">
    <name type="scientific">Candidatus Clostridium eludens</name>
    <dbReference type="NCBI Taxonomy" id="3381663"/>
    <lineage>
        <taxon>Bacteria</taxon>
        <taxon>Bacillati</taxon>
        <taxon>Bacillota</taxon>
        <taxon>Clostridia</taxon>
        <taxon>Eubacteriales</taxon>
        <taxon>Clostridiaceae</taxon>
        <taxon>Clostridium</taxon>
    </lineage>
</organism>
<dbReference type="PROSITE" id="PS50943">
    <property type="entry name" value="HTH_CROC1"/>
    <property type="match status" value="1"/>
</dbReference>
<dbReference type="Proteomes" id="UP001623660">
    <property type="component" value="Unassembled WGS sequence"/>
</dbReference>
<evidence type="ECO:0000313" key="3">
    <source>
        <dbReference type="Proteomes" id="UP001623660"/>
    </source>
</evidence>
<evidence type="ECO:0000313" key="2">
    <source>
        <dbReference type="EMBL" id="MFL0198513.1"/>
    </source>
</evidence>
<feature type="domain" description="HTH cro/C1-type" evidence="1">
    <location>
        <begin position="26"/>
        <end position="71"/>
    </location>
</feature>
<reference evidence="2 3" key="1">
    <citation type="submission" date="2024-11" db="EMBL/GenBank/DDBJ databases">
        <authorList>
            <person name="Heng Y.C."/>
            <person name="Lim A.C.H."/>
            <person name="Lee J.K.Y."/>
            <person name="Kittelmann S."/>
        </authorList>
    </citation>
    <scope>NUCLEOTIDE SEQUENCE [LARGE SCALE GENOMIC DNA]</scope>
    <source>
        <strain evidence="2 3">WILCCON 0269</strain>
    </source>
</reference>
<proteinExistence type="predicted"/>
<keyword evidence="3" id="KW-1185">Reference proteome</keyword>
<dbReference type="RefSeq" id="WP_406794624.1">
    <property type="nucleotide sequence ID" value="NZ_JBJHZX010000065.1"/>
</dbReference>
<gene>
    <name evidence="2" type="ORF">ACJDU8_23575</name>
</gene>
<sequence>MLILNLQLLYKENQVQIKTFQYWFYLSQEELAYRCELDRTYISLLEREKRKPTLNVIFKICENLNIKTSTFVREIEMMMNDN</sequence>
<name>A0ABW8SS82_9CLOT</name>
<dbReference type="Pfam" id="PF01381">
    <property type="entry name" value="HTH_3"/>
    <property type="match status" value="1"/>
</dbReference>
<dbReference type="SUPFAM" id="SSF47413">
    <property type="entry name" value="lambda repressor-like DNA-binding domains"/>
    <property type="match status" value="1"/>
</dbReference>
<dbReference type="SMART" id="SM00530">
    <property type="entry name" value="HTH_XRE"/>
    <property type="match status" value="1"/>
</dbReference>
<protein>
    <submittedName>
        <fullName evidence="2">Helix-turn-helix domain-containing protein</fullName>
    </submittedName>
</protein>
<comment type="caution">
    <text evidence="2">The sequence shown here is derived from an EMBL/GenBank/DDBJ whole genome shotgun (WGS) entry which is preliminary data.</text>
</comment>
<dbReference type="Gene3D" id="1.10.260.40">
    <property type="entry name" value="lambda repressor-like DNA-binding domains"/>
    <property type="match status" value="1"/>
</dbReference>
<dbReference type="CDD" id="cd00093">
    <property type="entry name" value="HTH_XRE"/>
    <property type="match status" value="1"/>
</dbReference>
<dbReference type="InterPro" id="IPR001387">
    <property type="entry name" value="Cro/C1-type_HTH"/>
</dbReference>
<accession>A0ABW8SS82</accession>